<feature type="binding site" evidence="6">
    <location>
        <begin position="250"/>
        <end position="256"/>
    </location>
    <ligand>
        <name>S-adenosyl-L-methionine</name>
        <dbReference type="ChEBI" id="CHEBI:59789"/>
    </ligand>
</feature>
<gene>
    <name evidence="8" type="ordered locus">Sterm_2201</name>
</gene>
<dbReference type="GO" id="GO:0008173">
    <property type="term" value="F:RNA methyltransferase activity"/>
    <property type="evidence" value="ECO:0007669"/>
    <property type="project" value="InterPro"/>
</dbReference>
<dbReference type="PRINTS" id="PR02008">
    <property type="entry name" value="RCMTFAMILY"/>
</dbReference>
<protein>
    <submittedName>
        <fullName evidence="8">Fmu (Sun) domain protein</fullName>
    </submittedName>
</protein>
<dbReference type="PANTHER" id="PTHR22807:SF53">
    <property type="entry name" value="RIBOSOMAL RNA SMALL SUBUNIT METHYLTRANSFERASE B-RELATED"/>
    <property type="match status" value="1"/>
</dbReference>
<dbReference type="RefSeq" id="WP_012861649.1">
    <property type="nucleotide sequence ID" value="NC_013517.1"/>
</dbReference>
<dbReference type="EMBL" id="CP001739">
    <property type="protein sequence ID" value="ACZ09055.1"/>
    <property type="molecule type" value="Genomic_DNA"/>
</dbReference>
<dbReference type="CDD" id="cd02440">
    <property type="entry name" value="AdoMet_MTases"/>
    <property type="match status" value="1"/>
</dbReference>
<evidence type="ECO:0000313" key="8">
    <source>
        <dbReference type="EMBL" id="ACZ09055.1"/>
    </source>
</evidence>
<reference evidence="9" key="1">
    <citation type="submission" date="2009-09" db="EMBL/GenBank/DDBJ databases">
        <title>The complete chromosome of Sebaldella termitidis ATCC 33386.</title>
        <authorList>
            <consortium name="US DOE Joint Genome Institute (JGI-PGF)"/>
            <person name="Lucas S."/>
            <person name="Copeland A."/>
            <person name="Lapidus A."/>
            <person name="Glavina del Rio T."/>
            <person name="Dalin E."/>
            <person name="Tice H."/>
            <person name="Bruce D."/>
            <person name="Goodwin L."/>
            <person name="Pitluck S."/>
            <person name="Kyrpides N."/>
            <person name="Mavromatis K."/>
            <person name="Ivanova N."/>
            <person name="Mikhailova N."/>
            <person name="Sims D."/>
            <person name="Meincke L."/>
            <person name="Brettin T."/>
            <person name="Detter J.C."/>
            <person name="Han C."/>
            <person name="Larimer F."/>
            <person name="Land M."/>
            <person name="Hauser L."/>
            <person name="Markowitz V."/>
            <person name="Cheng J.F."/>
            <person name="Hugenholtz P."/>
            <person name="Woyke T."/>
            <person name="Wu D."/>
            <person name="Eisen J.A."/>
        </authorList>
    </citation>
    <scope>NUCLEOTIDE SEQUENCE [LARGE SCALE GENOMIC DNA]</scope>
    <source>
        <strain evidence="9">ATCC 33386 / NCTC 11300</strain>
    </source>
</reference>
<dbReference type="Proteomes" id="UP000000845">
    <property type="component" value="Chromosome"/>
</dbReference>
<dbReference type="InterPro" id="IPR049560">
    <property type="entry name" value="MeTrfase_RsmB-F_NOP2_cat"/>
</dbReference>
<dbReference type="Gene3D" id="1.10.940.10">
    <property type="entry name" value="NusB-like"/>
    <property type="match status" value="1"/>
</dbReference>
<dbReference type="InterPro" id="IPR054728">
    <property type="entry name" value="RsmB-like_ferredoxin"/>
</dbReference>
<dbReference type="GO" id="GO:0006355">
    <property type="term" value="P:regulation of DNA-templated transcription"/>
    <property type="evidence" value="ECO:0007669"/>
    <property type="project" value="InterPro"/>
</dbReference>
<dbReference type="STRING" id="526218.Sterm_2201"/>
<dbReference type="InterPro" id="IPR029063">
    <property type="entry name" value="SAM-dependent_MTases_sf"/>
</dbReference>
<dbReference type="NCBIfam" id="NF011494">
    <property type="entry name" value="PRK14902.1"/>
    <property type="match status" value="1"/>
</dbReference>
<proteinExistence type="inferred from homology"/>
<dbReference type="PANTHER" id="PTHR22807">
    <property type="entry name" value="NOP2 YEAST -RELATED NOL1/NOP2/FMU SUN DOMAIN-CONTAINING"/>
    <property type="match status" value="1"/>
</dbReference>
<evidence type="ECO:0000313" key="9">
    <source>
        <dbReference type="Proteomes" id="UP000000845"/>
    </source>
</evidence>
<feature type="binding site" evidence="6">
    <location>
        <position position="273"/>
    </location>
    <ligand>
        <name>S-adenosyl-L-methionine</name>
        <dbReference type="ChEBI" id="CHEBI:59789"/>
    </ligand>
</feature>
<name>D1AKD9_SEBTE</name>
<evidence type="ECO:0000256" key="5">
    <source>
        <dbReference type="ARBA" id="ARBA00022884"/>
    </source>
</evidence>
<dbReference type="InterPro" id="IPR035926">
    <property type="entry name" value="NusB-like_sf"/>
</dbReference>
<dbReference type="Pfam" id="PF22458">
    <property type="entry name" value="RsmF-B_ferredox"/>
    <property type="match status" value="1"/>
</dbReference>
<feature type="active site" description="Nucleophile" evidence="6">
    <location>
        <position position="370"/>
    </location>
</feature>
<dbReference type="KEGG" id="str:Sterm_2201"/>
<evidence type="ECO:0000256" key="4">
    <source>
        <dbReference type="ARBA" id="ARBA00022691"/>
    </source>
</evidence>
<keyword evidence="2 6" id="KW-0489">Methyltransferase</keyword>
<keyword evidence="9" id="KW-1185">Reference proteome</keyword>
<dbReference type="Pfam" id="PF01029">
    <property type="entry name" value="NusB"/>
    <property type="match status" value="1"/>
</dbReference>
<dbReference type="GO" id="GO:0003723">
    <property type="term" value="F:RNA binding"/>
    <property type="evidence" value="ECO:0007669"/>
    <property type="project" value="UniProtKB-UniRule"/>
</dbReference>
<keyword evidence="5 6" id="KW-0694">RNA-binding</keyword>
<dbReference type="Gene3D" id="3.30.70.1170">
    <property type="entry name" value="Sun protein, domain 3"/>
    <property type="match status" value="1"/>
</dbReference>
<comment type="similarity">
    <text evidence="1 6">Belongs to the class I-like SAM-binding methyltransferase superfamily. RsmB/NOP family.</text>
</comment>
<evidence type="ECO:0000256" key="2">
    <source>
        <dbReference type="ARBA" id="ARBA00022603"/>
    </source>
</evidence>
<dbReference type="Pfam" id="PF01189">
    <property type="entry name" value="Methyltr_RsmB-F"/>
    <property type="match status" value="1"/>
</dbReference>
<sequence length="437" mass="50571">MNNIKLDLTNLLDEIIAGGKYSNLQLNYYFSTKGYNKKEKSFITNIIHTTLKNLIFIDYLIEKNASNIKKRKIKQLLRISVAQFLLNKESDYSGIVFEAVETAKIINKHQTGFVNVILRNIFQKYDQLVSEIPPTKKYSVELSYPQWIINKIASDYPENYVRILQSYKTKSYLSFRINPRKFSREDFIKLAGKHESKILFEIENVFYMSNSALLDTKEFKENCFSVQDASSYLAVKALDVQDDDIVLDACSAPGGKMSAILQEYNPDLVVASDIHEHKIGMLKEIKKKNNFTNLKIVLNDAREIGELNEKFDKILLDVPCSGLGVLRKKPEKIYTLENSDIKKLKKIQKAIFDSAYHSLKENGVIIYSTCTFTREENTNNIKYFTEKYPDLVIENVIFPDNVFISKDEFGGSFIDYRNKYLDGFYIAKFRKKGKNDI</sequence>
<evidence type="ECO:0000256" key="3">
    <source>
        <dbReference type="ARBA" id="ARBA00022679"/>
    </source>
</evidence>
<dbReference type="eggNOG" id="COG0144">
    <property type="taxonomic scope" value="Bacteria"/>
</dbReference>
<feature type="binding site" evidence="6">
    <location>
        <position position="300"/>
    </location>
    <ligand>
        <name>S-adenosyl-L-methionine</name>
        <dbReference type="ChEBI" id="CHEBI:59789"/>
    </ligand>
</feature>
<dbReference type="SUPFAM" id="SSF53335">
    <property type="entry name" value="S-adenosyl-L-methionine-dependent methyltransferases"/>
    <property type="match status" value="1"/>
</dbReference>
<dbReference type="SUPFAM" id="SSF48013">
    <property type="entry name" value="NusB-like"/>
    <property type="match status" value="1"/>
</dbReference>
<feature type="binding site" evidence="6">
    <location>
        <position position="317"/>
    </location>
    <ligand>
        <name>S-adenosyl-L-methionine</name>
        <dbReference type="ChEBI" id="CHEBI:59789"/>
    </ligand>
</feature>
<dbReference type="AlphaFoldDB" id="D1AKD9"/>
<keyword evidence="3 6" id="KW-0808">Transferase</keyword>
<dbReference type="Gene3D" id="3.40.50.150">
    <property type="entry name" value="Vaccinia Virus protein VP39"/>
    <property type="match status" value="1"/>
</dbReference>
<dbReference type="eggNOG" id="COG0781">
    <property type="taxonomic scope" value="Bacteria"/>
</dbReference>
<dbReference type="PROSITE" id="PS01153">
    <property type="entry name" value="NOL1_NOP2_SUN"/>
    <property type="match status" value="1"/>
</dbReference>
<accession>D1AKD9</accession>
<keyword evidence="4 6" id="KW-0949">S-adenosyl-L-methionine</keyword>
<organism evidence="8 9">
    <name type="scientific">Sebaldella termitidis (strain ATCC 33386 / NCTC 11300)</name>
    <dbReference type="NCBI Taxonomy" id="526218"/>
    <lineage>
        <taxon>Bacteria</taxon>
        <taxon>Fusobacteriati</taxon>
        <taxon>Fusobacteriota</taxon>
        <taxon>Fusobacteriia</taxon>
        <taxon>Fusobacteriales</taxon>
        <taxon>Leptotrichiaceae</taxon>
        <taxon>Sebaldella</taxon>
    </lineage>
</organism>
<reference evidence="8 9" key="2">
    <citation type="journal article" date="2010" name="Stand. Genomic Sci.">
        <title>Complete genome sequence of Sebaldella termitidis type strain (NCTC 11300).</title>
        <authorList>
            <person name="Harmon-Smith M."/>
            <person name="Celia L."/>
            <person name="Chertkov O."/>
            <person name="Lapidus A."/>
            <person name="Copeland A."/>
            <person name="Glavina Del Rio T."/>
            <person name="Nolan M."/>
            <person name="Lucas S."/>
            <person name="Tice H."/>
            <person name="Cheng J.F."/>
            <person name="Han C."/>
            <person name="Detter J.C."/>
            <person name="Bruce D."/>
            <person name="Goodwin L."/>
            <person name="Pitluck S."/>
            <person name="Pati A."/>
            <person name="Liolios K."/>
            <person name="Ivanova N."/>
            <person name="Mavromatis K."/>
            <person name="Mikhailova N."/>
            <person name="Chen A."/>
            <person name="Palaniappan K."/>
            <person name="Land M."/>
            <person name="Hauser L."/>
            <person name="Chang Y.J."/>
            <person name="Jeffries C.D."/>
            <person name="Brettin T."/>
            <person name="Goker M."/>
            <person name="Beck B."/>
            <person name="Bristow J."/>
            <person name="Eisen J.A."/>
            <person name="Markowitz V."/>
            <person name="Hugenholtz P."/>
            <person name="Kyrpides N.C."/>
            <person name="Klenk H.P."/>
            <person name="Chen F."/>
        </authorList>
    </citation>
    <scope>NUCLEOTIDE SEQUENCE [LARGE SCALE GENOMIC DNA]</scope>
    <source>
        <strain evidence="9">ATCC 33386 / NCTC 11300</strain>
    </source>
</reference>
<evidence type="ECO:0000256" key="6">
    <source>
        <dbReference type="PROSITE-ProRule" id="PRU01023"/>
    </source>
</evidence>
<feature type="domain" description="SAM-dependent MTase RsmB/NOP-type" evidence="7">
    <location>
        <begin position="149"/>
        <end position="432"/>
    </location>
</feature>
<dbReference type="HOGENOM" id="CLU_005316_0_1_0"/>
<evidence type="ECO:0000259" key="7">
    <source>
        <dbReference type="PROSITE" id="PS51686"/>
    </source>
</evidence>
<dbReference type="InterPro" id="IPR018314">
    <property type="entry name" value="RsmB/NOL1/NOP2-like_CS"/>
</dbReference>
<dbReference type="GO" id="GO:0001510">
    <property type="term" value="P:RNA methylation"/>
    <property type="evidence" value="ECO:0007669"/>
    <property type="project" value="InterPro"/>
</dbReference>
<evidence type="ECO:0000256" key="1">
    <source>
        <dbReference type="ARBA" id="ARBA00007494"/>
    </source>
</evidence>
<dbReference type="InterPro" id="IPR006027">
    <property type="entry name" value="NusB_RsmB_TIM44"/>
</dbReference>
<dbReference type="InterPro" id="IPR001678">
    <property type="entry name" value="MeTrfase_RsmB-F_NOP2_dom"/>
</dbReference>
<dbReference type="PROSITE" id="PS51686">
    <property type="entry name" value="SAM_MT_RSMB_NOP"/>
    <property type="match status" value="1"/>
</dbReference>
<dbReference type="InterPro" id="IPR023267">
    <property type="entry name" value="RCMT"/>
</dbReference>